<sequence length="173" mass="18828">MKRKNLWAAATVLTGLALVGVQGGNAAPPPPPPGGMGGHGHFGPHGHMFMPLLQGVDLTPAQHKQIQDIMKSAHHPDEASWKQAESLHQQIEALLFTPGKVDEAKLQDLSRQIDALHTQEEADRLAIAIKIHDVLTPEQLQLAQQNQAKIRSLTEQLDVLTRPPHPPMDHGGE</sequence>
<dbReference type="CDD" id="cd09916">
    <property type="entry name" value="CpxP_like"/>
    <property type="match status" value="1"/>
</dbReference>
<evidence type="ECO:0000256" key="6">
    <source>
        <dbReference type="SAM" id="SignalP"/>
    </source>
</evidence>
<comment type="similarity">
    <text evidence="2">Belongs to the CpxP/Spy family.</text>
</comment>
<dbReference type="PANTHER" id="PTHR38102">
    <property type="entry name" value="PERIPLASMIC CHAPERONE SPY"/>
    <property type="match status" value="1"/>
</dbReference>
<comment type="caution">
    <text evidence="7">The sequence shown here is derived from an EMBL/GenBank/DDBJ whole genome shotgun (WGS) entry which is preliminary data.</text>
</comment>
<gene>
    <name evidence="7" type="ORF">HUK82_15395</name>
</gene>
<evidence type="ECO:0000256" key="3">
    <source>
        <dbReference type="ARBA" id="ARBA00022729"/>
    </source>
</evidence>
<accession>A0A850PJF3</accession>
<comment type="subcellular location">
    <subcellularLocation>
        <location evidence="1">Periplasm</location>
    </subcellularLocation>
</comment>
<name>A0A850PJF3_9PROT</name>
<evidence type="ECO:0000256" key="5">
    <source>
        <dbReference type="SAM" id="MobiDB-lite"/>
    </source>
</evidence>
<dbReference type="Gene3D" id="1.20.120.1490">
    <property type="match status" value="1"/>
</dbReference>
<dbReference type="Proteomes" id="UP000585665">
    <property type="component" value="Unassembled WGS sequence"/>
</dbReference>
<reference evidence="7 8" key="1">
    <citation type="submission" date="2020-06" db="EMBL/GenBank/DDBJ databases">
        <title>Description of novel acetic acid bacteria.</title>
        <authorList>
            <person name="Sombolestani A."/>
        </authorList>
    </citation>
    <scope>NUCLEOTIDE SEQUENCE [LARGE SCALE GENOMIC DNA]</scope>
    <source>
        <strain evidence="7 8">LMG 27010</strain>
    </source>
</reference>
<dbReference type="GO" id="GO:0051082">
    <property type="term" value="F:unfolded protein binding"/>
    <property type="evidence" value="ECO:0007669"/>
    <property type="project" value="TreeGrafter"/>
</dbReference>
<dbReference type="GO" id="GO:0030288">
    <property type="term" value="C:outer membrane-bounded periplasmic space"/>
    <property type="evidence" value="ECO:0007669"/>
    <property type="project" value="TreeGrafter"/>
</dbReference>
<keyword evidence="3 6" id="KW-0732">Signal</keyword>
<evidence type="ECO:0000313" key="8">
    <source>
        <dbReference type="Proteomes" id="UP000585665"/>
    </source>
</evidence>
<dbReference type="PANTHER" id="PTHR38102:SF1">
    <property type="entry name" value="PERIPLASMIC CHAPERONE SPY"/>
    <property type="match status" value="1"/>
</dbReference>
<feature type="region of interest" description="Disordered" evidence="5">
    <location>
        <begin position="23"/>
        <end position="43"/>
    </location>
</feature>
<feature type="chain" id="PRO_5032571930" evidence="6">
    <location>
        <begin position="27"/>
        <end position="173"/>
    </location>
</feature>
<dbReference type="AlphaFoldDB" id="A0A850PJF3"/>
<evidence type="ECO:0000256" key="4">
    <source>
        <dbReference type="ARBA" id="ARBA00022764"/>
    </source>
</evidence>
<evidence type="ECO:0000256" key="2">
    <source>
        <dbReference type="ARBA" id="ARBA00008441"/>
    </source>
</evidence>
<feature type="signal peptide" evidence="6">
    <location>
        <begin position="1"/>
        <end position="26"/>
    </location>
</feature>
<dbReference type="EMBL" id="JABXXR010000218">
    <property type="protein sequence ID" value="NVN41932.1"/>
    <property type="molecule type" value="Genomic_DNA"/>
</dbReference>
<dbReference type="RefSeq" id="WP_176614782.1">
    <property type="nucleotide sequence ID" value="NZ_JABXXR010000218.1"/>
</dbReference>
<dbReference type="InterPro" id="IPR025961">
    <property type="entry name" value="Metal_resist"/>
</dbReference>
<organism evidence="7 8">
    <name type="scientific">Ameyamaea chiangmaiensis</name>
    <dbReference type="NCBI Taxonomy" id="442969"/>
    <lineage>
        <taxon>Bacteria</taxon>
        <taxon>Pseudomonadati</taxon>
        <taxon>Pseudomonadota</taxon>
        <taxon>Alphaproteobacteria</taxon>
        <taxon>Acetobacterales</taxon>
        <taxon>Acetobacteraceae</taxon>
        <taxon>Ameyamaea</taxon>
    </lineage>
</organism>
<dbReference type="InterPro" id="IPR012899">
    <property type="entry name" value="LTXXQ"/>
</dbReference>
<keyword evidence="4" id="KW-0574">Periplasm</keyword>
<protein>
    <submittedName>
        <fullName evidence="7">Spy/CpxP family protein refolding chaperone</fullName>
    </submittedName>
</protein>
<keyword evidence="8" id="KW-1185">Reference proteome</keyword>
<proteinExistence type="inferred from homology"/>
<evidence type="ECO:0000256" key="1">
    <source>
        <dbReference type="ARBA" id="ARBA00004418"/>
    </source>
</evidence>
<dbReference type="Pfam" id="PF13801">
    <property type="entry name" value="Metal_resist"/>
    <property type="match status" value="1"/>
</dbReference>
<dbReference type="InterPro" id="IPR052211">
    <property type="entry name" value="Cpx_auxiliary_protein"/>
</dbReference>
<evidence type="ECO:0000313" key="7">
    <source>
        <dbReference type="EMBL" id="NVN41932.1"/>
    </source>
</evidence>